<dbReference type="PANTHER" id="PTHR21180">
    <property type="entry name" value="ENDONUCLEASE/EXONUCLEASE/PHOSPHATASE FAMILY DOMAIN-CONTAINING PROTEIN 1"/>
    <property type="match status" value="1"/>
</dbReference>
<gene>
    <name evidence="3" type="ORF">GCM10009807_18320</name>
</gene>
<dbReference type="NCBIfam" id="TIGR00426">
    <property type="entry name" value="competence protein ComEA helix-hairpin-helix repeat region"/>
    <property type="match status" value="1"/>
</dbReference>
<dbReference type="Gene3D" id="3.10.560.10">
    <property type="entry name" value="Outer membrane lipoprotein wza domain like"/>
    <property type="match status" value="1"/>
</dbReference>
<dbReference type="Pfam" id="PF12836">
    <property type="entry name" value="HHH_3"/>
    <property type="match status" value="1"/>
</dbReference>
<proteinExistence type="predicted"/>
<name>A0ABP4SL60_9MICO</name>
<dbReference type="InterPro" id="IPR004509">
    <property type="entry name" value="Competence_ComEA_HhH"/>
</dbReference>
<reference evidence="4" key="1">
    <citation type="journal article" date="2019" name="Int. J. Syst. Evol. Microbiol.">
        <title>The Global Catalogue of Microorganisms (GCM) 10K type strain sequencing project: providing services to taxonomists for standard genome sequencing and annotation.</title>
        <authorList>
            <consortium name="The Broad Institute Genomics Platform"/>
            <consortium name="The Broad Institute Genome Sequencing Center for Infectious Disease"/>
            <person name="Wu L."/>
            <person name="Ma J."/>
        </authorList>
    </citation>
    <scope>NUCLEOTIDE SEQUENCE [LARGE SCALE GENOMIC DNA]</scope>
    <source>
        <strain evidence="4">JCM 15575</strain>
    </source>
</reference>
<dbReference type="SUPFAM" id="SSF47781">
    <property type="entry name" value="RuvA domain 2-like"/>
    <property type="match status" value="1"/>
</dbReference>
<keyword evidence="1" id="KW-0472">Membrane</keyword>
<dbReference type="InterPro" id="IPR010994">
    <property type="entry name" value="RuvA_2-like"/>
</dbReference>
<dbReference type="SMART" id="SM00278">
    <property type="entry name" value="HhH1"/>
    <property type="match status" value="2"/>
</dbReference>
<dbReference type="Proteomes" id="UP001500596">
    <property type="component" value="Unassembled WGS sequence"/>
</dbReference>
<sequence>MSADESARGDARSPRARLGLGAAVVVVLVALTVTVGIGVVRGALAPIEAVPVESGSGSVTIDGDAPADAGRPASVFVHVSGAVAAPGLYVLDDGARVVDAIAAAGGFTAEADESAVNLARPLSDGEQVVVAVVGGAPPSTTARPAGDGRVNLNTADAAALDTLPRIGPALAERIIEWRESNGRFTSVEDLLAVPGIGEKMLDALRDAVTV</sequence>
<feature type="domain" description="Helix-hairpin-helix DNA-binding motif class 1" evidence="2">
    <location>
        <begin position="158"/>
        <end position="177"/>
    </location>
</feature>
<dbReference type="InterPro" id="IPR051675">
    <property type="entry name" value="Endo/Exo/Phosphatase_dom_1"/>
</dbReference>
<feature type="transmembrane region" description="Helical" evidence="1">
    <location>
        <begin position="20"/>
        <end position="44"/>
    </location>
</feature>
<dbReference type="InterPro" id="IPR003583">
    <property type="entry name" value="Hlx-hairpin-Hlx_DNA-bd_motif"/>
</dbReference>
<accession>A0ABP4SL60</accession>
<organism evidence="3 4">
    <name type="scientific">Microbacterium lacus</name>
    <dbReference type="NCBI Taxonomy" id="415217"/>
    <lineage>
        <taxon>Bacteria</taxon>
        <taxon>Bacillati</taxon>
        <taxon>Actinomycetota</taxon>
        <taxon>Actinomycetes</taxon>
        <taxon>Micrococcales</taxon>
        <taxon>Microbacteriaceae</taxon>
        <taxon>Microbacterium</taxon>
    </lineage>
</organism>
<evidence type="ECO:0000313" key="4">
    <source>
        <dbReference type="Proteomes" id="UP001500596"/>
    </source>
</evidence>
<keyword evidence="1" id="KW-1133">Transmembrane helix</keyword>
<comment type="caution">
    <text evidence="3">The sequence shown here is derived from an EMBL/GenBank/DDBJ whole genome shotgun (WGS) entry which is preliminary data.</text>
</comment>
<evidence type="ECO:0000259" key="2">
    <source>
        <dbReference type="SMART" id="SM00278"/>
    </source>
</evidence>
<evidence type="ECO:0000313" key="3">
    <source>
        <dbReference type="EMBL" id="GAA1674621.1"/>
    </source>
</evidence>
<keyword evidence="1" id="KW-0812">Transmembrane</keyword>
<evidence type="ECO:0000256" key="1">
    <source>
        <dbReference type="SAM" id="Phobius"/>
    </source>
</evidence>
<feature type="domain" description="Helix-hairpin-helix DNA-binding motif class 1" evidence="2">
    <location>
        <begin position="188"/>
        <end position="207"/>
    </location>
</feature>
<dbReference type="PANTHER" id="PTHR21180:SF32">
    <property type="entry name" value="ENDONUCLEASE_EXONUCLEASE_PHOSPHATASE FAMILY DOMAIN-CONTAINING PROTEIN 1"/>
    <property type="match status" value="1"/>
</dbReference>
<dbReference type="EMBL" id="BAAAPK010000001">
    <property type="protein sequence ID" value="GAA1674621.1"/>
    <property type="molecule type" value="Genomic_DNA"/>
</dbReference>
<protein>
    <recommendedName>
        <fullName evidence="2">Helix-hairpin-helix DNA-binding motif class 1 domain-containing protein</fullName>
    </recommendedName>
</protein>
<keyword evidence="4" id="KW-1185">Reference proteome</keyword>
<dbReference type="Pfam" id="PF10531">
    <property type="entry name" value="SLBB"/>
    <property type="match status" value="1"/>
</dbReference>
<dbReference type="InterPro" id="IPR019554">
    <property type="entry name" value="Soluble_ligand-bd"/>
</dbReference>
<dbReference type="RefSeq" id="WP_344053791.1">
    <property type="nucleotide sequence ID" value="NZ_BAAAPK010000001.1"/>
</dbReference>
<dbReference type="Gene3D" id="1.10.150.320">
    <property type="entry name" value="Photosystem II 12 kDa extrinsic protein"/>
    <property type="match status" value="1"/>
</dbReference>